<keyword evidence="7 9" id="KW-1133">Transmembrane helix</keyword>
<dbReference type="EMBL" id="CP039852">
    <property type="protein sequence ID" value="QCZ92018.1"/>
    <property type="molecule type" value="Genomic_DNA"/>
</dbReference>
<dbReference type="PANTHER" id="PTHR43731:SF14">
    <property type="entry name" value="PRESENILIN-ASSOCIATED RHOMBOID-LIKE PROTEIN, MITOCHONDRIAL"/>
    <property type="match status" value="1"/>
</dbReference>
<dbReference type="GO" id="GO:0004252">
    <property type="term" value="F:serine-type endopeptidase activity"/>
    <property type="evidence" value="ECO:0007669"/>
    <property type="project" value="InterPro"/>
</dbReference>
<gene>
    <name evidence="12" type="primary">glpG</name>
    <name evidence="12" type="ORF">FBQ74_00340</name>
</gene>
<dbReference type="RefSeq" id="WP_139754781.1">
    <property type="nucleotide sequence ID" value="NZ_CP039852.1"/>
</dbReference>
<comment type="subcellular location">
    <subcellularLocation>
        <location evidence="1">Membrane</location>
        <topology evidence="1">Multi-pass membrane protein</topology>
    </subcellularLocation>
</comment>
<keyword evidence="4" id="KW-0997">Cell inner membrane</keyword>
<keyword evidence="5 9" id="KW-0812">Transmembrane</keyword>
<feature type="transmembrane region" description="Helical" evidence="9">
    <location>
        <begin position="259"/>
        <end position="277"/>
    </location>
</feature>
<dbReference type="Pfam" id="PF12122">
    <property type="entry name" value="Rhomboid_N"/>
    <property type="match status" value="1"/>
</dbReference>
<dbReference type="KEGG" id="salk:FBQ74_00340"/>
<dbReference type="InterPro" id="IPR022764">
    <property type="entry name" value="Peptidase_S54_rhomboid_dom"/>
</dbReference>
<dbReference type="SUPFAM" id="SSF144091">
    <property type="entry name" value="Rhomboid-like"/>
    <property type="match status" value="1"/>
</dbReference>
<feature type="transmembrane region" description="Helical" evidence="9">
    <location>
        <begin position="98"/>
        <end position="124"/>
    </location>
</feature>
<reference evidence="12 13" key="1">
    <citation type="submission" date="2019-04" db="EMBL/GenBank/DDBJ databases">
        <title>Salinimonas iocasae sp. nov., a halophilic bacterium isolated from the outer tube casing of tubeworms in Okinawa Trough.</title>
        <authorList>
            <person name="Zhang H."/>
            <person name="Wang H."/>
            <person name="Li C."/>
        </authorList>
    </citation>
    <scope>NUCLEOTIDE SEQUENCE [LARGE SCALE GENOMIC DNA]</scope>
    <source>
        <strain evidence="12 13">KX18D6</strain>
    </source>
</reference>
<dbReference type="Gene3D" id="3.30.70.2350">
    <property type="match status" value="1"/>
</dbReference>
<dbReference type="OrthoDB" id="9778341at2"/>
<dbReference type="InterPro" id="IPR035952">
    <property type="entry name" value="Rhomboid-like_sf"/>
</dbReference>
<dbReference type="AlphaFoldDB" id="A0A5B7Y984"/>
<protein>
    <submittedName>
        <fullName evidence="12">Rhomboid family intramembrane serine protease GlpG</fullName>
        <ecNumber evidence="12">3.4.21.105</ecNumber>
    </submittedName>
</protein>
<dbReference type="PANTHER" id="PTHR43731">
    <property type="entry name" value="RHOMBOID PROTEASE"/>
    <property type="match status" value="1"/>
</dbReference>
<dbReference type="Gene3D" id="1.20.1540.10">
    <property type="entry name" value="Rhomboid-like"/>
    <property type="match status" value="1"/>
</dbReference>
<dbReference type="GO" id="GO:0016020">
    <property type="term" value="C:membrane"/>
    <property type="evidence" value="ECO:0007669"/>
    <property type="project" value="UniProtKB-SubCell"/>
</dbReference>
<keyword evidence="3" id="KW-1003">Cell membrane</keyword>
<evidence type="ECO:0000259" key="11">
    <source>
        <dbReference type="Pfam" id="PF12122"/>
    </source>
</evidence>
<dbReference type="NCBIfam" id="TIGR04239">
    <property type="entry name" value="rhombo_GlpG"/>
    <property type="match status" value="1"/>
</dbReference>
<feature type="domain" description="Peptidase S54 GlpG peptidase N-terminal" evidence="11">
    <location>
        <begin position="5"/>
        <end position="77"/>
    </location>
</feature>
<evidence type="ECO:0000256" key="3">
    <source>
        <dbReference type="ARBA" id="ARBA00022475"/>
    </source>
</evidence>
<evidence type="ECO:0000256" key="2">
    <source>
        <dbReference type="ARBA" id="ARBA00009045"/>
    </source>
</evidence>
<evidence type="ECO:0000313" key="13">
    <source>
        <dbReference type="Proteomes" id="UP000304912"/>
    </source>
</evidence>
<dbReference type="EC" id="3.4.21.105" evidence="12"/>
<evidence type="ECO:0000256" key="1">
    <source>
        <dbReference type="ARBA" id="ARBA00004141"/>
    </source>
</evidence>
<dbReference type="Pfam" id="PF01694">
    <property type="entry name" value="Rhomboid"/>
    <property type="match status" value="1"/>
</dbReference>
<accession>A0A5B7Y984</accession>
<dbReference type="GO" id="GO:0006508">
    <property type="term" value="P:proteolysis"/>
    <property type="evidence" value="ECO:0007669"/>
    <property type="project" value="UniProtKB-KW"/>
</dbReference>
<evidence type="ECO:0000313" key="12">
    <source>
        <dbReference type="EMBL" id="QCZ92018.1"/>
    </source>
</evidence>
<sequence length="284" mass="31243">MSQPIITLRDKAYAHLLANYLVSQGHPASVQPLADNTYQISLNSETDLEQVKSICEAFIREPNHPRYQQAAWQSGEQINLPKSGGAIRNKLIDNARHAPFTAVIFILCTLTYGLSLLGLFPAIYQGLTMQPLGVLFTTHEWWRLIGPVFLHFSALHFVFNLLWWATLGAQIERTLGVSMLLLVFVVSAIASNIGQLLVSGPNFGGMSGVVYALLGFIWWVGWLKPSWGMTLPRAIVGFMLVWLVIGYADVLWVNMANTAHLVGLISGCLLAALLAIGSGRRQSA</sequence>
<comment type="similarity">
    <text evidence="2">Belongs to the peptidase S54 family.</text>
</comment>
<evidence type="ECO:0000256" key="7">
    <source>
        <dbReference type="ARBA" id="ARBA00022989"/>
    </source>
</evidence>
<feature type="transmembrane region" description="Helical" evidence="9">
    <location>
        <begin position="234"/>
        <end position="253"/>
    </location>
</feature>
<evidence type="ECO:0000256" key="4">
    <source>
        <dbReference type="ARBA" id="ARBA00022519"/>
    </source>
</evidence>
<name>A0A5B7Y984_9ALTE</name>
<evidence type="ECO:0000256" key="6">
    <source>
        <dbReference type="ARBA" id="ARBA00022801"/>
    </source>
</evidence>
<dbReference type="InterPro" id="IPR022732">
    <property type="entry name" value="Peptidase_S54_GlpG_N"/>
</dbReference>
<feature type="transmembrane region" description="Helical" evidence="9">
    <location>
        <begin position="177"/>
        <end position="197"/>
    </location>
</feature>
<evidence type="ECO:0000256" key="5">
    <source>
        <dbReference type="ARBA" id="ARBA00022692"/>
    </source>
</evidence>
<dbReference type="InterPro" id="IPR038236">
    <property type="entry name" value="GlpG_N_sf"/>
</dbReference>
<evidence type="ECO:0000256" key="9">
    <source>
        <dbReference type="SAM" id="Phobius"/>
    </source>
</evidence>
<keyword evidence="6 12" id="KW-0378">Hydrolase</keyword>
<dbReference type="InterPro" id="IPR050925">
    <property type="entry name" value="Rhomboid_protease_S54"/>
</dbReference>
<keyword evidence="13" id="KW-1185">Reference proteome</keyword>
<organism evidence="12 13">
    <name type="scientific">Salinimonas iocasae</name>
    <dbReference type="NCBI Taxonomy" id="2572577"/>
    <lineage>
        <taxon>Bacteria</taxon>
        <taxon>Pseudomonadati</taxon>
        <taxon>Pseudomonadota</taxon>
        <taxon>Gammaproteobacteria</taxon>
        <taxon>Alteromonadales</taxon>
        <taxon>Alteromonadaceae</taxon>
        <taxon>Alteromonas/Salinimonas group</taxon>
        <taxon>Salinimonas</taxon>
    </lineage>
</organism>
<keyword evidence="12" id="KW-0645">Protease</keyword>
<feature type="transmembrane region" description="Helical" evidence="9">
    <location>
        <begin position="144"/>
        <end position="165"/>
    </location>
</feature>
<keyword evidence="8 9" id="KW-0472">Membrane</keyword>
<feature type="transmembrane region" description="Helical" evidence="9">
    <location>
        <begin position="203"/>
        <end position="222"/>
    </location>
</feature>
<feature type="domain" description="Peptidase S54 rhomboid" evidence="10">
    <location>
        <begin position="139"/>
        <end position="274"/>
    </location>
</feature>
<dbReference type="InterPro" id="IPR023662">
    <property type="entry name" value="Rhomboid_protease_GlpG"/>
</dbReference>
<evidence type="ECO:0000256" key="8">
    <source>
        <dbReference type="ARBA" id="ARBA00023136"/>
    </source>
</evidence>
<evidence type="ECO:0000259" key="10">
    <source>
        <dbReference type="Pfam" id="PF01694"/>
    </source>
</evidence>
<dbReference type="Proteomes" id="UP000304912">
    <property type="component" value="Chromosome"/>
</dbReference>
<proteinExistence type="inferred from homology"/>